<proteinExistence type="inferred from homology"/>
<evidence type="ECO:0000256" key="6">
    <source>
        <dbReference type="ARBA" id="ARBA00049157"/>
    </source>
</evidence>
<evidence type="ECO:0000313" key="9">
    <source>
        <dbReference type="EMBL" id="MCY1720299.1"/>
    </source>
</evidence>
<dbReference type="HAMAP" id="MF_01215">
    <property type="entry name" value="OMPdecase_type2"/>
    <property type="match status" value="1"/>
</dbReference>
<evidence type="ECO:0000259" key="8">
    <source>
        <dbReference type="SMART" id="SM00934"/>
    </source>
</evidence>
<dbReference type="GO" id="GO:0004590">
    <property type="term" value="F:orotidine-5'-phosphate decarboxylase activity"/>
    <property type="evidence" value="ECO:0007669"/>
    <property type="project" value="UniProtKB-UniRule"/>
</dbReference>
<evidence type="ECO:0000256" key="1">
    <source>
        <dbReference type="ARBA" id="ARBA00004861"/>
    </source>
</evidence>
<dbReference type="RefSeq" id="WP_343332632.1">
    <property type="nucleotide sequence ID" value="NZ_JAPOHD010000015.1"/>
</dbReference>
<dbReference type="GO" id="GO:0044205">
    <property type="term" value="P:'de novo' UMP biosynthetic process"/>
    <property type="evidence" value="ECO:0007669"/>
    <property type="project" value="UniProtKB-UniRule"/>
</dbReference>
<keyword evidence="5 7" id="KW-0456">Lyase</keyword>
<keyword evidence="4 7" id="KW-0665">Pyrimidine biosynthesis</keyword>
<dbReference type="EMBL" id="JAPOHD010000015">
    <property type="protein sequence ID" value="MCY1720299.1"/>
    <property type="molecule type" value="Genomic_DNA"/>
</dbReference>
<dbReference type="InterPro" id="IPR001754">
    <property type="entry name" value="OMPdeCOase_dom"/>
</dbReference>
<dbReference type="Proteomes" id="UP001145087">
    <property type="component" value="Unassembled WGS sequence"/>
</dbReference>
<dbReference type="CDD" id="cd04725">
    <property type="entry name" value="OMP_decarboxylase_like"/>
    <property type="match status" value="1"/>
</dbReference>
<feature type="domain" description="Orotidine 5'-phosphate decarboxylase" evidence="8">
    <location>
        <begin position="16"/>
        <end position="256"/>
    </location>
</feature>
<comment type="catalytic activity">
    <reaction evidence="6 7">
        <text>orotidine 5'-phosphate + H(+) = UMP + CO2</text>
        <dbReference type="Rhea" id="RHEA:11596"/>
        <dbReference type="ChEBI" id="CHEBI:15378"/>
        <dbReference type="ChEBI" id="CHEBI:16526"/>
        <dbReference type="ChEBI" id="CHEBI:57538"/>
        <dbReference type="ChEBI" id="CHEBI:57865"/>
        <dbReference type="EC" id="4.1.1.23"/>
    </reaction>
</comment>
<evidence type="ECO:0000256" key="7">
    <source>
        <dbReference type="HAMAP-Rule" id="MF_01215"/>
    </source>
</evidence>
<keyword evidence="3 7" id="KW-0210">Decarboxylase</keyword>
<evidence type="ECO:0000256" key="5">
    <source>
        <dbReference type="ARBA" id="ARBA00023239"/>
    </source>
</evidence>
<dbReference type="InterPro" id="IPR011995">
    <property type="entry name" value="OMPdecase_type-2"/>
</dbReference>
<organism evidence="9 10">
    <name type="scientific">Draconibacterium aestuarii</name>
    <dbReference type="NCBI Taxonomy" id="2998507"/>
    <lineage>
        <taxon>Bacteria</taxon>
        <taxon>Pseudomonadati</taxon>
        <taxon>Bacteroidota</taxon>
        <taxon>Bacteroidia</taxon>
        <taxon>Marinilabiliales</taxon>
        <taxon>Prolixibacteraceae</taxon>
        <taxon>Draconibacterium</taxon>
    </lineage>
</organism>
<feature type="active site" description="Proton donor" evidence="7">
    <location>
        <position position="96"/>
    </location>
</feature>
<dbReference type="SMART" id="SM00934">
    <property type="entry name" value="OMPdecase"/>
    <property type="match status" value="1"/>
</dbReference>
<keyword evidence="10" id="KW-1185">Reference proteome</keyword>
<evidence type="ECO:0000313" key="10">
    <source>
        <dbReference type="Proteomes" id="UP001145087"/>
    </source>
</evidence>
<evidence type="ECO:0000256" key="3">
    <source>
        <dbReference type="ARBA" id="ARBA00022793"/>
    </source>
</evidence>
<comment type="similarity">
    <text evidence="2 7">Belongs to the OMP decarboxylase family. Type 2 subfamily.</text>
</comment>
<dbReference type="InterPro" id="IPR011060">
    <property type="entry name" value="RibuloseP-bd_barrel"/>
</dbReference>
<reference evidence="9" key="1">
    <citation type="submission" date="2022-11" db="EMBL/GenBank/DDBJ databases">
        <title>Marilongibacter aestuarii gen. nov., sp. nov., isolated from tidal flat sediment.</title>
        <authorList>
            <person name="Jiayan W."/>
        </authorList>
    </citation>
    <scope>NUCLEOTIDE SEQUENCE</scope>
    <source>
        <strain evidence="9">Z1-6</strain>
    </source>
</reference>
<evidence type="ECO:0000256" key="4">
    <source>
        <dbReference type="ARBA" id="ARBA00022975"/>
    </source>
</evidence>
<dbReference type="GO" id="GO:0006207">
    <property type="term" value="P:'de novo' pyrimidine nucleobase biosynthetic process"/>
    <property type="evidence" value="ECO:0007669"/>
    <property type="project" value="InterPro"/>
</dbReference>
<dbReference type="EC" id="4.1.1.23" evidence="7"/>
<dbReference type="PANTHER" id="PTHR43375:SF1">
    <property type="entry name" value="OROTIDINE 5'-PHOSPHATE DECARBOXYLASE"/>
    <property type="match status" value="1"/>
</dbReference>
<protein>
    <recommendedName>
        <fullName evidence="7">Orotidine 5'-phosphate decarboxylase</fullName>
        <ecNumber evidence="7">4.1.1.23</ecNumber>
    </recommendedName>
    <alternativeName>
        <fullName evidence="7">OMP decarboxylase</fullName>
        <shortName evidence="7">OMPDCase</shortName>
        <shortName evidence="7">OMPdecase</shortName>
    </alternativeName>
</protein>
<dbReference type="NCBIfam" id="TIGR02127">
    <property type="entry name" value="pyrF_sub2"/>
    <property type="match status" value="1"/>
</dbReference>
<comment type="pathway">
    <text evidence="1 7">Pyrimidine metabolism; UMP biosynthesis via de novo pathway; UMP from orotate: step 2/2.</text>
</comment>
<name>A0A9X3J4C6_9BACT</name>
<gene>
    <name evidence="7 9" type="primary">pyrF</name>
    <name evidence="9" type="ORF">OU798_08085</name>
</gene>
<dbReference type="InterPro" id="IPR013785">
    <property type="entry name" value="Aldolase_TIM"/>
</dbReference>
<comment type="caution">
    <text evidence="9">The sequence shown here is derived from an EMBL/GenBank/DDBJ whole genome shotgun (WGS) entry which is preliminary data.</text>
</comment>
<evidence type="ECO:0000256" key="2">
    <source>
        <dbReference type="ARBA" id="ARBA00008847"/>
    </source>
</evidence>
<dbReference type="Gene3D" id="3.20.20.70">
    <property type="entry name" value="Aldolase class I"/>
    <property type="match status" value="1"/>
</dbReference>
<dbReference type="FunFam" id="3.20.20.70:FF:000157">
    <property type="entry name" value="Orotidine 5'-phosphate decarboxylase"/>
    <property type="match status" value="1"/>
</dbReference>
<accession>A0A9X3J4C6</accession>
<dbReference type="AlphaFoldDB" id="A0A9X3J4C6"/>
<dbReference type="SUPFAM" id="SSF51366">
    <property type="entry name" value="Ribulose-phoshate binding barrel"/>
    <property type="match status" value="1"/>
</dbReference>
<dbReference type="PANTHER" id="PTHR43375">
    <property type="entry name" value="OROTIDINE 5'-PHOSPHATE DECARBOXYLASE"/>
    <property type="match status" value="1"/>
</dbReference>
<sequence>MNQQELFGQIQKKRSFLCVGLDTDIQKIPQHLMDTSDPVFSFNKEIIDATAEFTVAYKPNLAFYESLGSRGIISLEKTVSYLKSKYPNIFLIADAKRGDIGNTSSLYARAFFDKQDFDAVTVAPYMGEDSVKPFMTYLDKWVILLALTSNKGAYDFQFIEDKESGEKLFETVLKKSQEWGTDENMMYVVGATKAEKLKEIREIVPNHFLLVPGVGAQGGSLQEVAKNGMNAKCGLLVNSSRGIIYASNDVDYAEKARAAAKEIQQEMEVLLKEGGLL</sequence>
<dbReference type="Pfam" id="PF00215">
    <property type="entry name" value="OMPdecase"/>
    <property type="match status" value="1"/>
</dbReference>